<evidence type="ECO:0000256" key="1">
    <source>
        <dbReference type="SAM" id="MobiDB-lite"/>
    </source>
</evidence>
<dbReference type="Proteomes" id="UP000324748">
    <property type="component" value="Unassembled WGS sequence"/>
</dbReference>
<dbReference type="OrthoDB" id="2499658at2759"/>
<keyword evidence="3" id="KW-1185">Reference proteome</keyword>
<evidence type="ECO:0000313" key="3">
    <source>
        <dbReference type="Proteomes" id="UP000324748"/>
    </source>
</evidence>
<dbReference type="AlphaFoldDB" id="A0A5B0LS54"/>
<organism evidence="2 3">
    <name type="scientific">Puccinia graminis f. sp. tritici</name>
    <dbReference type="NCBI Taxonomy" id="56615"/>
    <lineage>
        <taxon>Eukaryota</taxon>
        <taxon>Fungi</taxon>
        <taxon>Dikarya</taxon>
        <taxon>Basidiomycota</taxon>
        <taxon>Pucciniomycotina</taxon>
        <taxon>Pucciniomycetes</taxon>
        <taxon>Pucciniales</taxon>
        <taxon>Pucciniaceae</taxon>
        <taxon>Puccinia</taxon>
    </lineage>
</organism>
<comment type="caution">
    <text evidence="2">The sequence shown here is derived from an EMBL/GenBank/DDBJ whole genome shotgun (WGS) entry which is preliminary data.</text>
</comment>
<reference evidence="2 3" key="1">
    <citation type="submission" date="2019-05" db="EMBL/GenBank/DDBJ databases">
        <title>Emergence of the Ug99 lineage of the wheat stem rust pathogen through somatic hybridization.</title>
        <authorList>
            <person name="Li F."/>
            <person name="Upadhyaya N.M."/>
            <person name="Sperschneider J."/>
            <person name="Matny O."/>
            <person name="Nguyen-Phuc H."/>
            <person name="Mago R."/>
            <person name="Raley C."/>
            <person name="Miller M.E."/>
            <person name="Silverstein K.A.T."/>
            <person name="Henningsen E."/>
            <person name="Hirsch C.D."/>
            <person name="Visser B."/>
            <person name="Pretorius Z.A."/>
            <person name="Steffenson B.J."/>
            <person name="Schwessinger B."/>
            <person name="Dodds P.N."/>
            <person name="Figueroa M."/>
        </authorList>
    </citation>
    <scope>NUCLEOTIDE SEQUENCE [LARGE SCALE GENOMIC DNA]</scope>
    <source>
        <strain evidence="2">21-0</strain>
    </source>
</reference>
<proteinExistence type="predicted"/>
<name>A0A5B0LS54_PUCGR</name>
<accession>A0A5B0LS54</accession>
<evidence type="ECO:0008006" key="4">
    <source>
        <dbReference type="Google" id="ProtNLM"/>
    </source>
</evidence>
<evidence type="ECO:0000313" key="2">
    <source>
        <dbReference type="EMBL" id="KAA1067817.1"/>
    </source>
</evidence>
<dbReference type="EMBL" id="VSWC01000184">
    <property type="protein sequence ID" value="KAA1067817.1"/>
    <property type="molecule type" value="Genomic_DNA"/>
</dbReference>
<feature type="region of interest" description="Disordered" evidence="1">
    <location>
        <begin position="316"/>
        <end position="355"/>
    </location>
</feature>
<feature type="compositionally biased region" description="Polar residues" evidence="1">
    <location>
        <begin position="331"/>
        <end position="353"/>
    </location>
</feature>
<gene>
    <name evidence="2" type="ORF">PGT21_017954</name>
</gene>
<protein>
    <recommendedName>
        <fullName evidence="4">Integrase zinc-binding domain-containing protein</fullName>
    </recommendedName>
</protein>
<sequence length="451" mass="49310">MSFPLNISTAQPNRFVEAPATGVKQNALASCIDGSDGYPTLQSFTSHMETYLSGKKRADRTVITSADLHQIHRLLLDPAALRADPNPSNRAWVKKTFFLEPTPSGTIVCHREKGQHIGRPVAVKELMYFILKEAHASEGHGGRDKTAKAVKNTHSYIRKGLICIFLETCPTCQTRIDAVKKEKNAALAKSLNMSASRDSIVSFGTGFLTPATSPTNFGNKRRGSMFQSVPQSVDSTESPYFAINKPTIPPELALVPAAPKPYSRSRNASYPSESYSNLRKGQRMLSSGSNLGGYLPIPTRPLHSPSVIMPNTAIASDFSSQDPSDQRKQRASSNCNLPTSITQGLAPNSQNPESFLGEPSAWSYQPQTPIFSLGNHSDNSSWEIEFANIWSGNEPNFYNPVPAPLLAPQPQFSASERLKIPFTDQYVSSDNNNLLFNSWSSVSPMTNVFPG</sequence>